<gene>
    <name evidence="1" type="ORF">METZ01_LOCUS206295</name>
</gene>
<dbReference type="EMBL" id="UINC01045998">
    <property type="protein sequence ID" value="SVB53441.1"/>
    <property type="molecule type" value="Genomic_DNA"/>
</dbReference>
<name>A0A382EU12_9ZZZZ</name>
<organism evidence="1">
    <name type="scientific">marine metagenome</name>
    <dbReference type="NCBI Taxonomy" id="408172"/>
    <lineage>
        <taxon>unclassified sequences</taxon>
        <taxon>metagenomes</taxon>
        <taxon>ecological metagenomes</taxon>
    </lineage>
</organism>
<protein>
    <recommendedName>
        <fullName evidence="2">Tol-Pal system protein TolB</fullName>
    </recommendedName>
</protein>
<accession>A0A382EU12</accession>
<proteinExistence type="predicted"/>
<dbReference type="AlphaFoldDB" id="A0A382EU12"/>
<evidence type="ECO:0000313" key="1">
    <source>
        <dbReference type="EMBL" id="SVB53441.1"/>
    </source>
</evidence>
<reference evidence="1" key="1">
    <citation type="submission" date="2018-05" db="EMBL/GenBank/DDBJ databases">
        <authorList>
            <person name="Lanie J.A."/>
            <person name="Ng W.-L."/>
            <person name="Kazmierczak K.M."/>
            <person name="Andrzejewski T.M."/>
            <person name="Davidsen T.M."/>
            <person name="Wayne K.J."/>
            <person name="Tettelin H."/>
            <person name="Glass J.I."/>
            <person name="Rusch D."/>
            <person name="Podicherti R."/>
            <person name="Tsui H.-C.T."/>
            <person name="Winkler M.E."/>
        </authorList>
    </citation>
    <scope>NUCLEOTIDE SEQUENCE</scope>
</reference>
<evidence type="ECO:0008006" key="2">
    <source>
        <dbReference type="Google" id="ProtNLM"/>
    </source>
</evidence>
<feature type="non-terminal residue" evidence="1">
    <location>
        <position position="47"/>
    </location>
</feature>
<sequence>MKIFVFFFFLFLISFKALSLEVTLTQGSVKPTPIAVTDFFSNEKNIV</sequence>